<evidence type="ECO:0000313" key="1">
    <source>
        <dbReference type="EMBL" id="CAX77292.1"/>
    </source>
</evidence>
<sequence length="220" mass="25739">MAYVLCCLATISMYFIILFVDIPIASWDYTSYDVSEKYHFSKQQQEKIEFSYHYNKSIMIRDIGFVINIHGHILKSAHISQHGVVYMANEFKTGSSMRSFGIVGAISRKGAFATATKNDTFYIRWYDLKICKFDPEILVNLQMRFYKNGIVQIELIHVYGRPTNCNLTMEILDGICQMNRDRSVTMKEKKVLKLSNYPSSRIFLGNRFEFTPRLNLSWVW</sequence>
<proteinExistence type="evidence at transcript level"/>
<reference evidence="1" key="1">
    <citation type="journal article" date="2009" name="Nature">
        <title>The Schistosoma japonicum genome reveals features of host-parasite interplay.</title>
        <authorList>
            <person name="Liu F."/>
            <person name="Zhou Y."/>
            <person name="Wang Z.Q."/>
            <person name="Lu G."/>
            <person name="Zheng H."/>
            <person name="Brindley P.J."/>
            <person name="McManus D.P."/>
            <person name="Blair D."/>
            <person name="Zhang Q.H."/>
            <person name="Zhong Y."/>
            <person name="Wang S."/>
            <person name="Han Z.G."/>
            <person name="Chen Z."/>
        </authorList>
    </citation>
    <scope>NUCLEOTIDE SEQUENCE</scope>
    <source>
        <strain evidence="1">Anhui</strain>
    </source>
</reference>
<dbReference type="EMBL" id="FN321574">
    <property type="protein sequence ID" value="CAX77300.1"/>
    <property type="molecule type" value="mRNA"/>
</dbReference>
<organism evidence="1">
    <name type="scientific">Schistosoma japonicum</name>
    <name type="common">Blood fluke</name>
    <dbReference type="NCBI Taxonomy" id="6182"/>
    <lineage>
        <taxon>Eukaryota</taxon>
        <taxon>Metazoa</taxon>
        <taxon>Spiralia</taxon>
        <taxon>Lophotrochozoa</taxon>
        <taxon>Platyhelminthes</taxon>
        <taxon>Trematoda</taxon>
        <taxon>Digenea</taxon>
        <taxon>Strigeidida</taxon>
        <taxon>Schistosomatoidea</taxon>
        <taxon>Schistosomatidae</taxon>
        <taxon>Schistosoma</taxon>
    </lineage>
</organism>
<dbReference type="EMBL" id="FN321566">
    <property type="protein sequence ID" value="CAX77292.1"/>
    <property type="molecule type" value="mRNA"/>
</dbReference>
<name>C1LRG4_SCHJA</name>
<dbReference type="AlphaFoldDB" id="C1LRG4"/>
<protein>
    <submittedName>
        <fullName evidence="1">Uncharacterized protein</fullName>
    </submittedName>
</protein>
<reference evidence="1" key="2">
    <citation type="submission" date="2009-03" db="EMBL/GenBank/DDBJ databases">
        <authorList>
            <person name="Gang L."/>
        </authorList>
    </citation>
    <scope>NUCLEOTIDE SEQUENCE</scope>
    <source>
        <strain evidence="1">Anhui</strain>
    </source>
</reference>
<accession>C1LRG4</accession>